<keyword evidence="6" id="KW-0053">Apoptosis</keyword>
<evidence type="ECO:0000256" key="8">
    <source>
        <dbReference type="ARBA" id="ARBA00022832"/>
    </source>
</evidence>
<dbReference type="CDD" id="cd03443">
    <property type="entry name" value="PaaI_thioesterase"/>
    <property type="match status" value="1"/>
</dbReference>
<evidence type="ECO:0000256" key="16">
    <source>
        <dbReference type="ARBA" id="ARBA00038848"/>
    </source>
</evidence>
<evidence type="ECO:0000256" key="6">
    <source>
        <dbReference type="ARBA" id="ARBA00022703"/>
    </source>
</evidence>
<keyword evidence="7" id="KW-0378">Hydrolase</keyword>
<keyword evidence="26" id="KW-1185">Reference proteome</keyword>
<dbReference type="EC" id="3.1.2.2" evidence="16"/>
<comment type="catalytic activity">
    <reaction evidence="19">
        <text>octanoyl-CoA + H2O = octanoate + CoA + H(+)</text>
        <dbReference type="Rhea" id="RHEA:30143"/>
        <dbReference type="ChEBI" id="CHEBI:15377"/>
        <dbReference type="ChEBI" id="CHEBI:15378"/>
        <dbReference type="ChEBI" id="CHEBI:25646"/>
        <dbReference type="ChEBI" id="CHEBI:57287"/>
        <dbReference type="ChEBI" id="CHEBI:57386"/>
    </reaction>
    <physiologicalReaction direction="left-to-right" evidence="19">
        <dbReference type="Rhea" id="RHEA:30144"/>
    </physiologicalReaction>
</comment>
<dbReference type="GO" id="GO:0006631">
    <property type="term" value="P:fatty acid metabolic process"/>
    <property type="evidence" value="ECO:0007669"/>
    <property type="project" value="UniProtKB-KW"/>
</dbReference>
<evidence type="ECO:0000256" key="7">
    <source>
        <dbReference type="ARBA" id="ARBA00022801"/>
    </source>
</evidence>
<dbReference type="InterPro" id="IPR029069">
    <property type="entry name" value="HotDog_dom_sf"/>
</dbReference>
<evidence type="ECO:0000256" key="17">
    <source>
        <dbReference type="ARBA" id="ARBA00040123"/>
    </source>
</evidence>
<evidence type="ECO:0000256" key="2">
    <source>
        <dbReference type="ARBA" id="ARBA00004496"/>
    </source>
</evidence>
<organism evidence="25 26">
    <name type="scientific">Haloechinothrix alba</name>
    <dbReference type="NCBI Taxonomy" id="664784"/>
    <lineage>
        <taxon>Bacteria</taxon>
        <taxon>Bacillati</taxon>
        <taxon>Actinomycetota</taxon>
        <taxon>Actinomycetes</taxon>
        <taxon>Pseudonocardiales</taxon>
        <taxon>Pseudonocardiaceae</taxon>
        <taxon>Haloechinothrix</taxon>
    </lineage>
</organism>
<feature type="domain" description="Thioesterase" evidence="24">
    <location>
        <begin position="137"/>
        <end position="199"/>
    </location>
</feature>
<keyword evidence="5" id="KW-0963">Cytoplasm</keyword>
<evidence type="ECO:0000259" key="24">
    <source>
        <dbReference type="Pfam" id="PF03061"/>
    </source>
</evidence>
<keyword evidence="8" id="KW-0276">Fatty acid metabolism</keyword>
<proteinExistence type="inferred from homology"/>
<keyword evidence="12" id="KW-0966">Cell projection</keyword>
<comment type="catalytic activity">
    <reaction evidence="20">
        <text>hexadecanoyl-CoA + H2O = hexadecanoate + CoA + H(+)</text>
        <dbReference type="Rhea" id="RHEA:16645"/>
        <dbReference type="ChEBI" id="CHEBI:7896"/>
        <dbReference type="ChEBI" id="CHEBI:15377"/>
        <dbReference type="ChEBI" id="CHEBI:15378"/>
        <dbReference type="ChEBI" id="CHEBI:57287"/>
        <dbReference type="ChEBI" id="CHEBI:57379"/>
        <dbReference type="EC" id="3.1.2.2"/>
    </reaction>
    <physiologicalReaction direction="left-to-right" evidence="20">
        <dbReference type="Rhea" id="RHEA:16646"/>
    </physiologicalReaction>
</comment>
<protein>
    <recommendedName>
        <fullName evidence="17">Acyl-coenzyme A thioesterase THEM4</fullName>
        <ecNumber evidence="16">3.1.2.2</ecNumber>
    </recommendedName>
    <alternativeName>
        <fullName evidence="18">Thioesterase superfamily member 4</fullName>
    </alternativeName>
</protein>
<comment type="similarity">
    <text evidence="15">Belongs to the THEM4/THEM5 thioesterase family.</text>
</comment>
<evidence type="ECO:0000256" key="22">
    <source>
        <dbReference type="ARBA" id="ARBA00048074"/>
    </source>
</evidence>
<evidence type="ECO:0000256" key="13">
    <source>
        <dbReference type="ARBA" id="ARBA00035852"/>
    </source>
</evidence>
<evidence type="ECO:0000256" key="9">
    <source>
        <dbReference type="ARBA" id="ARBA00022946"/>
    </source>
</evidence>
<dbReference type="PANTHER" id="PTHR12418">
    <property type="entry name" value="ACYL-COENZYME A THIOESTERASE THEM4"/>
    <property type="match status" value="1"/>
</dbReference>
<comment type="catalytic activity">
    <reaction evidence="13">
        <text>(5Z,8Z,11Z,14Z)-eicosatetraenoyl-CoA + H2O = (5Z,8Z,11Z,14Z)-eicosatetraenoate + CoA + H(+)</text>
        <dbReference type="Rhea" id="RHEA:40151"/>
        <dbReference type="ChEBI" id="CHEBI:15377"/>
        <dbReference type="ChEBI" id="CHEBI:15378"/>
        <dbReference type="ChEBI" id="CHEBI:32395"/>
        <dbReference type="ChEBI" id="CHEBI:57287"/>
        <dbReference type="ChEBI" id="CHEBI:57368"/>
    </reaction>
    <physiologicalReaction direction="left-to-right" evidence="13">
        <dbReference type="Rhea" id="RHEA:40152"/>
    </physiologicalReaction>
</comment>
<dbReference type="InterPro" id="IPR052365">
    <property type="entry name" value="THEM4/THEM5_acyl-CoA_thioest"/>
</dbReference>
<reference evidence="25 26" key="1">
    <citation type="submission" date="2017-06" db="EMBL/GenBank/DDBJ databases">
        <authorList>
            <person name="Kim H.J."/>
            <person name="Triplett B.A."/>
        </authorList>
    </citation>
    <scope>NUCLEOTIDE SEQUENCE [LARGE SCALE GENOMIC DNA]</scope>
    <source>
        <strain evidence="25 26">DSM 45207</strain>
    </source>
</reference>
<gene>
    <name evidence="25" type="ORF">SAMN06265360_107212</name>
</gene>
<evidence type="ECO:0000256" key="15">
    <source>
        <dbReference type="ARBA" id="ARBA00038456"/>
    </source>
</evidence>
<comment type="catalytic activity">
    <reaction evidence="22">
        <text>dodecanoyl-CoA + H2O = dodecanoate + CoA + H(+)</text>
        <dbReference type="Rhea" id="RHEA:30135"/>
        <dbReference type="ChEBI" id="CHEBI:15377"/>
        <dbReference type="ChEBI" id="CHEBI:15378"/>
        <dbReference type="ChEBI" id="CHEBI:18262"/>
        <dbReference type="ChEBI" id="CHEBI:57287"/>
        <dbReference type="ChEBI" id="CHEBI:57375"/>
    </reaction>
    <physiologicalReaction direction="left-to-right" evidence="22">
        <dbReference type="Rhea" id="RHEA:30136"/>
    </physiologicalReaction>
</comment>
<evidence type="ECO:0000256" key="10">
    <source>
        <dbReference type="ARBA" id="ARBA00023098"/>
    </source>
</evidence>
<comment type="catalytic activity">
    <reaction evidence="21">
        <text>decanoyl-CoA + H2O = decanoate + CoA + H(+)</text>
        <dbReference type="Rhea" id="RHEA:40059"/>
        <dbReference type="ChEBI" id="CHEBI:15377"/>
        <dbReference type="ChEBI" id="CHEBI:15378"/>
        <dbReference type="ChEBI" id="CHEBI:27689"/>
        <dbReference type="ChEBI" id="CHEBI:57287"/>
        <dbReference type="ChEBI" id="CHEBI:61430"/>
    </reaction>
    <physiologicalReaction direction="left-to-right" evidence="21">
        <dbReference type="Rhea" id="RHEA:40060"/>
    </physiologicalReaction>
</comment>
<keyword evidence="9" id="KW-0809">Transit peptide</keyword>
<evidence type="ECO:0000256" key="5">
    <source>
        <dbReference type="ARBA" id="ARBA00022490"/>
    </source>
</evidence>
<sequence>MEGSRTPGGGLPGASEAWVAAVTETAELAERRDVVAELGKQLRALNEAAVRTEVPTDVLRRVAGEVAAATGELSRQQREISETASVDDLLGGVRMYNPVIGEGHPIAPPLRFEIDGTFVEGRCSLGLAHEGPPSSSHGGMSALWLDQALGHAAAAADNRGVTTNLSVRYRKPVPLGVPLRIWADTVEVDGNRTVTHGGITTVAEPDVPLVQAEARFLRLNGAQVRRMFPSMFSASGAAAGEGE</sequence>
<keyword evidence="10" id="KW-0443">Lipid metabolism</keyword>
<evidence type="ECO:0000256" key="18">
    <source>
        <dbReference type="ARBA" id="ARBA00043210"/>
    </source>
</evidence>
<dbReference type="Gene3D" id="3.10.129.10">
    <property type="entry name" value="Hotdog Thioesterase"/>
    <property type="match status" value="1"/>
</dbReference>
<evidence type="ECO:0000256" key="1">
    <source>
        <dbReference type="ARBA" id="ARBA00004170"/>
    </source>
</evidence>
<evidence type="ECO:0000256" key="11">
    <source>
        <dbReference type="ARBA" id="ARBA00023136"/>
    </source>
</evidence>
<dbReference type="GO" id="GO:0005737">
    <property type="term" value="C:cytoplasm"/>
    <property type="evidence" value="ECO:0007669"/>
    <property type="project" value="UniProtKB-SubCell"/>
</dbReference>
<dbReference type="Pfam" id="PF03061">
    <property type="entry name" value="4HBT"/>
    <property type="match status" value="1"/>
</dbReference>
<evidence type="ECO:0000256" key="14">
    <source>
        <dbReference type="ARBA" id="ARBA00037002"/>
    </source>
</evidence>
<comment type="catalytic activity">
    <reaction evidence="14">
        <text>(9Z)-octadecenoyl-CoA + H2O = (9Z)-octadecenoate + CoA + H(+)</text>
        <dbReference type="Rhea" id="RHEA:40139"/>
        <dbReference type="ChEBI" id="CHEBI:15377"/>
        <dbReference type="ChEBI" id="CHEBI:15378"/>
        <dbReference type="ChEBI" id="CHEBI:30823"/>
        <dbReference type="ChEBI" id="CHEBI:57287"/>
        <dbReference type="ChEBI" id="CHEBI:57387"/>
    </reaction>
    <physiologicalReaction direction="left-to-right" evidence="14">
        <dbReference type="Rhea" id="RHEA:40140"/>
    </physiologicalReaction>
</comment>
<comment type="catalytic activity">
    <reaction evidence="23">
        <text>tetradecanoyl-CoA + H2O = tetradecanoate + CoA + H(+)</text>
        <dbReference type="Rhea" id="RHEA:40119"/>
        <dbReference type="ChEBI" id="CHEBI:15377"/>
        <dbReference type="ChEBI" id="CHEBI:15378"/>
        <dbReference type="ChEBI" id="CHEBI:30807"/>
        <dbReference type="ChEBI" id="CHEBI:57287"/>
        <dbReference type="ChEBI" id="CHEBI:57385"/>
    </reaction>
    <physiologicalReaction direction="left-to-right" evidence="23">
        <dbReference type="Rhea" id="RHEA:40120"/>
    </physiologicalReaction>
</comment>
<dbReference type="GO" id="GO:0016020">
    <property type="term" value="C:membrane"/>
    <property type="evidence" value="ECO:0007669"/>
    <property type="project" value="UniProtKB-SubCell"/>
</dbReference>
<accession>A0A238WU41</accession>
<keyword evidence="4" id="KW-1003">Cell membrane</keyword>
<evidence type="ECO:0000256" key="19">
    <source>
        <dbReference type="ARBA" id="ARBA00047588"/>
    </source>
</evidence>
<dbReference type="EMBL" id="FZNW01000007">
    <property type="protein sequence ID" value="SNR49923.1"/>
    <property type="molecule type" value="Genomic_DNA"/>
</dbReference>
<evidence type="ECO:0000256" key="4">
    <source>
        <dbReference type="ARBA" id="ARBA00022475"/>
    </source>
</evidence>
<dbReference type="OrthoDB" id="5242242at2"/>
<comment type="subcellular location">
    <subcellularLocation>
        <location evidence="3">Cell projection</location>
        <location evidence="3">Ruffle membrane</location>
    </subcellularLocation>
    <subcellularLocation>
        <location evidence="2">Cytoplasm</location>
    </subcellularLocation>
    <subcellularLocation>
        <location evidence="1">Membrane</location>
        <topology evidence="1">Peripheral membrane protein</topology>
    </subcellularLocation>
</comment>
<evidence type="ECO:0000313" key="25">
    <source>
        <dbReference type="EMBL" id="SNR49923.1"/>
    </source>
</evidence>
<evidence type="ECO:0000313" key="26">
    <source>
        <dbReference type="Proteomes" id="UP000198348"/>
    </source>
</evidence>
<dbReference type="PANTHER" id="PTHR12418:SF19">
    <property type="entry name" value="ACYL-COENZYME A THIOESTERASE THEM4"/>
    <property type="match status" value="1"/>
</dbReference>
<dbReference type="GO" id="GO:0016787">
    <property type="term" value="F:hydrolase activity"/>
    <property type="evidence" value="ECO:0007669"/>
    <property type="project" value="UniProtKB-KW"/>
</dbReference>
<evidence type="ECO:0000256" key="12">
    <source>
        <dbReference type="ARBA" id="ARBA00023273"/>
    </source>
</evidence>
<dbReference type="SUPFAM" id="SSF54637">
    <property type="entry name" value="Thioesterase/thiol ester dehydrase-isomerase"/>
    <property type="match status" value="1"/>
</dbReference>
<dbReference type="RefSeq" id="WP_089301023.1">
    <property type="nucleotide sequence ID" value="NZ_FZNW01000007.1"/>
</dbReference>
<evidence type="ECO:0000256" key="21">
    <source>
        <dbReference type="ARBA" id="ARBA00047969"/>
    </source>
</evidence>
<dbReference type="AlphaFoldDB" id="A0A238WU41"/>
<dbReference type="Proteomes" id="UP000198348">
    <property type="component" value="Unassembled WGS sequence"/>
</dbReference>
<evidence type="ECO:0000256" key="23">
    <source>
        <dbReference type="ARBA" id="ARBA00048180"/>
    </source>
</evidence>
<keyword evidence="11" id="KW-0472">Membrane</keyword>
<dbReference type="InterPro" id="IPR006683">
    <property type="entry name" value="Thioestr_dom"/>
</dbReference>
<evidence type="ECO:0000256" key="3">
    <source>
        <dbReference type="ARBA" id="ARBA00004632"/>
    </source>
</evidence>
<name>A0A238WU41_9PSEU</name>
<evidence type="ECO:0000256" key="20">
    <source>
        <dbReference type="ARBA" id="ARBA00047734"/>
    </source>
</evidence>